<keyword evidence="1" id="KW-0472">Membrane</keyword>
<keyword evidence="3" id="KW-1185">Reference proteome</keyword>
<evidence type="ECO:0000313" key="3">
    <source>
        <dbReference type="Proteomes" id="UP000331127"/>
    </source>
</evidence>
<dbReference type="OrthoDB" id="5189326at2"/>
<comment type="caution">
    <text evidence="2">The sequence shown here is derived from an EMBL/GenBank/DDBJ whole genome shotgun (WGS) entry which is preliminary data.</text>
</comment>
<organism evidence="2 3">
    <name type="scientific">Acrocarpospora macrocephala</name>
    <dbReference type="NCBI Taxonomy" id="150177"/>
    <lineage>
        <taxon>Bacteria</taxon>
        <taxon>Bacillati</taxon>
        <taxon>Actinomycetota</taxon>
        <taxon>Actinomycetes</taxon>
        <taxon>Streptosporangiales</taxon>
        <taxon>Streptosporangiaceae</taxon>
        <taxon>Acrocarpospora</taxon>
    </lineage>
</organism>
<dbReference type="Proteomes" id="UP000331127">
    <property type="component" value="Unassembled WGS sequence"/>
</dbReference>
<keyword evidence="1" id="KW-0812">Transmembrane</keyword>
<dbReference type="AlphaFoldDB" id="A0A5M3WYT0"/>
<name>A0A5M3WYT0_9ACTN</name>
<dbReference type="EMBL" id="BLAE01000052">
    <property type="protein sequence ID" value="GES13930.1"/>
    <property type="molecule type" value="Genomic_DNA"/>
</dbReference>
<accession>A0A5M3WYT0</accession>
<gene>
    <name evidence="2" type="ORF">Amac_075270</name>
</gene>
<evidence type="ECO:0000313" key="2">
    <source>
        <dbReference type="EMBL" id="GES13930.1"/>
    </source>
</evidence>
<keyword evidence="1" id="KW-1133">Transmembrane helix</keyword>
<dbReference type="RefSeq" id="WP_155359145.1">
    <property type="nucleotide sequence ID" value="NZ_BAAAHL010000054.1"/>
</dbReference>
<sequence>MNDLEDRLRRTLRTAAEQAPYAPVDLTRRVTGRRRDRRAQILTVAAAAIAVAAAVAAPVVFLDPAPVRPAVMDATPSSSPDLSGVEFPPSIQQVWPKAIHEIPAELPNGRKFQPLFFLDAGKVLVSTESSFEKVDMLASYDLATGETKDLVRVITPANAELFASEFTAGSGVIAWTTSRRAGDQLIAEIWTAPVTGGEASVLGSINDVGEAEGGAVHGLSVAGDSVYWSTGGTGGVWRLPLTGSVPAAQVPGTEGYHMFDYPWVGKPDEYSRSSYTELLNVESGETRTAVGNENEGWVCGLTRCVGDLPRESDGAGPPTLTATRLRDGSAQRTFPALSGGGHTMITMDRFTFLMIDDPGAGTVGMALTDLVSGEMADLGLRPNADGSFSYHAFRSPDSDLYAYALKGKQIIVDLKAIE</sequence>
<dbReference type="SUPFAM" id="SSF82171">
    <property type="entry name" value="DPP6 N-terminal domain-like"/>
    <property type="match status" value="1"/>
</dbReference>
<feature type="transmembrane region" description="Helical" evidence="1">
    <location>
        <begin position="41"/>
        <end position="62"/>
    </location>
</feature>
<evidence type="ECO:0000256" key="1">
    <source>
        <dbReference type="SAM" id="Phobius"/>
    </source>
</evidence>
<reference evidence="2 3" key="1">
    <citation type="submission" date="2019-10" db="EMBL/GenBank/DDBJ databases">
        <title>Whole genome shotgun sequence of Acrocarpospora macrocephala NBRC 16266.</title>
        <authorList>
            <person name="Ichikawa N."/>
            <person name="Kimura A."/>
            <person name="Kitahashi Y."/>
            <person name="Komaki H."/>
            <person name="Oguchi A."/>
        </authorList>
    </citation>
    <scope>NUCLEOTIDE SEQUENCE [LARGE SCALE GENOMIC DNA]</scope>
    <source>
        <strain evidence="2 3">NBRC 16266</strain>
    </source>
</reference>
<proteinExistence type="predicted"/>
<protein>
    <submittedName>
        <fullName evidence="2">Uncharacterized protein</fullName>
    </submittedName>
</protein>